<dbReference type="AlphaFoldDB" id="A0A0N1HFA2"/>
<feature type="region of interest" description="Disordered" evidence="8">
    <location>
        <begin position="526"/>
        <end position="552"/>
    </location>
</feature>
<evidence type="ECO:0000256" key="7">
    <source>
        <dbReference type="ARBA" id="ARBA00023136"/>
    </source>
</evidence>
<dbReference type="InterPro" id="IPR044880">
    <property type="entry name" value="NCX_ion-bd_dom_sf"/>
</dbReference>
<feature type="compositionally biased region" description="Acidic residues" evidence="8">
    <location>
        <begin position="20"/>
        <end position="29"/>
    </location>
</feature>
<dbReference type="GO" id="GO:0012505">
    <property type="term" value="C:endomembrane system"/>
    <property type="evidence" value="ECO:0007669"/>
    <property type="project" value="UniProtKB-SubCell"/>
</dbReference>
<evidence type="ECO:0000256" key="3">
    <source>
        <dbReference type="ARBA" id="ARBA00022448"/>
    </source>
</evidence>
<dbReference type="Pfam" id="PF01699">
    <property type="entry name" value="Na_Ca_ex"/>
    <property type="match status" value="1"/>
</dbReference>
<feature type="compositionally biased region" description="Basic residues" evidence="8">
    <location>
        <begin position="526"/>
        <end position="539"/>
    </location>
</feature>
<organism evidence="11 12">
    <name type="scientific">Cyphellophora attinorum</name>
    <dbReference type="NCBI Taxonomy" id="1664694"/>
    <lineage>
        <taxon>Eukaryota</taxon>
        <taxon>Fungi</taxon>
        <taxon>Dikarya</taxon>
        <taxon>Ascomycota</taxon>
        <taxon>Pezizomycotina</taxon>
        <taxon>Eurotiomycetes</taxon>
        <taxon>Chaetothyriomycetidae</taxon>
        <taxon>Chaetothyriales</taxon>
        <taxon>Cyphellophoraceae</taxon>
        <taxon>Cyphellophora</taxon>
    </lineage>
</organism>
<dbReference type="GO" id="GO:0000329">
    <property type="term" value="C:fungal-type vacuole membrane"/>
    <property type="evidence" value="ECO:0007669"/>
    <property type="project" value="TreeGrafter"/>
</dbReference>
<dbReference type="InterPro" id="IPR004837">
    <property type="entry name" value="NaCa_Exmemb"/>
</dbReference>
<name>A0A0N1HFA2_9EURO</name>
<evidence type="ECO:0000256" key="6">
    <source>
        <dbReference type="ARBA" id="ARBA00023065"/>
    </source>
</evidence>
<keyword evidence="12" id="KW-1185">Reference proteome</keyword>
<sequence length="571" mass="62025">MDARDGSASGTQNHTQDTCNDAESDDPDLAGEHRLDSAEWTDIGAQTKWPFHGLSRNLLSHASCFPSTPRQQAAYSPLAISDEATRRSRNHFFGSAISVCKDIFLSSWINLLLVFVPAGIAAGLRHAPPVLTFALNALAIVPLSSLLAYATECMASELGDSVGALLNISFGNIVEVVMFVVGLIHGEVKVVQGALVGSILVNTLLILGSAIICGDFLPQEMVYDRRNAQGLACLLSLAVFSFLLPTAFQFALENEEKRERGVRILSRGCAITLLVVYGLYLVFLLRPRNQRQAPDEGESFDQRASDSLIASLLPRTIRFADEHGSSHSTEAAKSTESIVLDDFQSDERNADPAAGTDEHQQDQDTGKKSSAHPAPGDRFGRASLSQPPSYIEGRSRPARSRGRSRSVSIQRRPRHSDIAERYGYSIDSIDRTPLQRLSGRSSFCSTAPDGPLRHVLSSIHSDDPPVIGRGTALALLITSSLLVAICADFLVGTNRSHHHPTLRAPPILSESLIGLIILPIGRQRRRAHYRRDRRPQGKTRSRDRCSPRQLDPDRAVCESADGDCGVGFGAG</sequence>
<feature type="transmembrane region" description="Helical" evidence="9">
    <location>
        <begin position="230"/>
        <end position="252"/>
    </location>
</feature>
<dbReference type="RefSeq" id="XP_018003780.1">
    <property type="nucleotide sequence ID" value="XM_018146760.1"/>
</dbReference>
<accession>A0A0N1HFA2</accession>
<feature type="transmembrane region" description="Helical" evidence="9">
    <location>
        <begin position="472"/>
        <end position="492"/>
    </location>
</feature>
<keyword evidence="4 9" id="KW-0812">Transmembrane</keyword>
<feature type="compositionally biased region" description="Polar residues" evidence="8">
    <location>
        <begin position="8"/>
        <end position="19"/>
    </location>
</feature>
<dbReference type="GO" id="GO:0015369">
    <property type="term" value="F:calcium:proton antiporter activity"/>
    <property type="evidence" value="ECO:0007669"/>
    <property type="project" value="TreeGrafter"/>
</dbReference>
<dbReference type="OrthoDB" id="1699231at2759"/>
<feature type="transmembrane region" description="Helical" evidence="9">
    <location>
        <begin position="504"/>
        <end position="521"/>
    </location>
</feature>
<protein>
    <submittedName>
        <fullName evidence="11">Vacuolar calcium ion transporter</fullName>
    </submittedName>
</protein>
<feature type="transmembrane region" description="Helical" evidence="9">
    <location>
        <begin position="264"/>
        <end position="285"/>
    </location>
</feature>
<dbReference type="PANTHER" id="PTHR31503">
    <property type="entry name" value="VACUOLAR CALCIUM ION TRANSPORTER"/>
    <property type="match status" value="1"/>
</dbReference>
<keyword evidence="7 9" id="KW-0472">Membrane</keyword>
<feature type="transmembrane region" description="Helical" evidence="9">
    <location>
        <begin position="190"/>
        <end position="218"/>
    </location>
</feature>
<dbReference type="STRING" id="1664694.A0A0N1HFA2"/>
<comment type="similarity">
    <text evidence="2">Belongs to the Ca(2+):cation antiporter (CaCA) (TC 2.A.19) family.</text>
</comment>
<feature type="compositionally biased region" description="Basic and acidic residues" evidence="8">
    <location>
        <begin position="347"/>
        <end position="367"/>
    </location>
</feature>
<feature type="transmembrane region" description="Helical" evidence="9">
    <location>
        <begin position="103"/>
        <end position="124"/>
    </location>
</feature>
<keyword evidence="5 9" id="KW-1133">Transmembrane helix</keyword>
<evidence type="ECO:0000256" key="2">
    <source>
        <dbReference type="ARBA" id="ARBA00008170"/>
    </source>
</evidence>
<evidence type="ECO:0000256" key="5">
    <source>
        <dbReference type="ARBA" id="ARBA00022989"/>
    </source>
</evidence>
<proteinExistence type="inferred from homology"/>
<dbReference type="VEuPathDB" id="FungiDB:AB675_6465"/>
<keyword evidence="3" id="KW-0813">Transport</keyword>
<feature type="transmembrane region" description="Helical" evidence="9">
    <location>
        <begin position="130"/>
        <end position="150"/>
    </location>
</feature>
<comment type="subcellular location">
    <subcellularLocation>
        <location evidence="1">Endomembrane system</location>
        <topology evidence="1">Multi-pass membrane protein</topology>
    </subcellularLocation>
</comment>
<feature type="transmembrane region" description="Helical" evidence="9">
    <location>
        <begin position="162"/>
        <end position="184"/>
    </location>
</feature>
<gene>
    <name evidence="11" type="ORF">AB675_6465</name>
</gene>
<dbReference type="PANTHER" id="PTHR31503:SF18">
    <property type="entry name" value="CA(2+)_H(+) EXCHANGER, PUTATIVE (EUROFUNG)-RELATED"/>
    <property type="match status" value="1"/>
</dbReference>
<dbReference type="Proteomes" id="UP000038010">
    <property type="component" value="Unassembled WGS sequence"/>
</dbReference>
<feature type="region of interest" description="Disordered" evidence="8">
    <location>
        <begin position="347"/>
        <end position="414"/>
    </location>
</feature>
<evidence type="ECO:0000256" key="9">
    <source>
        <dbReference type="SAM" id="Phobius"/>
    </source>
</evidence>
<dbReference type="GeneID" id="28738640"/>
<feature type="region of interest" description="Disordered" evidence="8">
    <location>
        <begin position="1"/>
        <end position="31"/>
    </location>
</feature>
<reference evidence="11 12" key="1">
    <citation type="submission" date="2015-06" db="EMBL/GenBank/DDBJ databases">
        <title>Draft genome of the ant-associated black yeast Phialophora attae CBS 131958.</title>
        <authorList>
            <person name="Moreno L.F."/>
            <person name="Stielow B.J."/>
            <person name="de Hoog S."/>
            <person name="Vicente V.A."/>
            <person name="Weiss V.A."/>
            <person name="de Vries M."/>
            <person name="Cruz L.M."/>
            <person name="Souza E.M."/>
        </authorList>
    </citation>
    <scope>NUCLEOTIDE SEQUENCE [LARGE SCALE GENOMIC DNA]</scope>
    <source>
        <strain evidence="11 12">CBS 131958</strain>
    </source>
</reference>
<dbReference type="Gene3D" id="1.20.1420.30">
    <property type="entry name" value="NCX, central ion-binding region"/>
    <property type="match status" value="1"/>
</dbReference>
<evidence type="ECO:0000256" key="4">
    <source>
        <dbReference type="ARBA" id="ARBA00022692"/>
    </source>
</evidence>
<feature type="domain" description="Sodium/calcium exchanger membrane region" evidence="10">
    <location>
        <begin position="130"/>
        <end position="285"/>
    </location>
</feature>
<keyword evidence="6" id="KW-0406">Ion transport</keyword>
<dbReference type="EMBL" id="LFJN01000004">
    <property type="protein sequence ID" value="KPI43817.1"/>
    <property type="molecule type" value="Genomic_DNA"/>
</dbReference>
<dbReference type="InterPro" id="IPR004713">
    <property type="entry name" value="CaH_exchang"/>
</dbReference>
<dbReference type="GO" id="GO:0006874">
    <property type="term" value="P:intracellular calcium ion homeostasis"/>
    <property type="evidence" value="ECO:0007669"/>
    <property type="project" value="TreeGrafter"/>
</dbReference>
<evidence type="ECO:0000313" key="12">
    <source>
        <dbReference type="Proteomes" id="UP000038010"/>
    </source>
</evidence>
<comment type="caution">
    <text evidence="11">The sequence shown here is derived from an EMBL/GenBank/DDBJ whole genome shotgun (WGS) entry which is preliminary data.</text>
</comment>
<evidence type="ECO:0000259" key="10">
    <source>
        <dbReference type="Pfam" id="PF01699"/>
    </source>
</evidence>
<evidence type="ECO:0000313" key="11">
    <source>
        <dbReference type="EMBL" id="KPI43817.1"/>
    </source>
</evidence>
<feature type="compositionally biased region" description="Basic and acidic residues" evidence="8">
    <location>
        <begin position="540"/>
        <end position="552"/>
    </location>
</feature>
<evidence type="ECO:0000256" key="8">
    <source>
        <dbReference type="SAM" id="MobiDB-lite"/>
    </source>
</evidence>
<evidence type="ECO:0000256" key="1">
    <source>
        <dbReference type="ARBA" id="ARBA00004127"/>
    </source>
</evidence>